<name>A0A6J6EDT9_9ZZZZ</name>
<accession>A0A6J6EDT9</accession>
<evidence type="ECO:0000313" key="1">
    <source>
        <dbReference type="EMBL" id="CAB4573599.1"/>
    </source>
</evidence>
<reference evidence="1" key="1">
    <citation type="submission" date="2020-05" db="EMBL/GenBank/DDBJ databases">
        <authorList>
            <person name="Chiriac C."/>
            <person name="Salcher M."/>
            <person name="Ghai R."/>
            <person name="Kavagutti S V."/>
        </authorList>
    </citation>
    <scope>NUCLEOTIDE SEQUENCE</scope>
</reference>
<dbReference type="AlphaFoldDB" id="A0A6J6EDT9"/>
<protein>
    <submittedName>
        <fullName evidence="1">Unannotated protein</fullName>
    </submittedName>
</protein>
<dbReference type="EMBL" id="CAEZTL010000088">
    <property type="protein sequence ID" value="CAB4573599.1"/>
    <property type="molecule type" value="Genomic_DNA"/>
</dbReference>
<sequence length="150" mass="15793">MIADKAAADKVIADKAAADKVAADKVIADKAAADKAAADKVVADAKAQAEADAAAAVAAAEKRASTNTVKINNSSAKSTRLSINLADKYYGEMVYVEVRTKTKTGYKTTVVDSFALENEDGTVSITTKKLLKGQILRVRVGETIVFRKTI</sequence>
<proteinExistence type="predicted"/>
<organism evidence="1">
    <name type="scientific">freshwater metagenome</name>
    <dbReference type="NCBI Taxonomy" id="449393"/>
    <lineage>
        <taxon>unclassified sequences</taxon>
        <taxon>metagenomes</taxon>
        <taxon>ecological metagenomes</taxon>
    </lineage>
</organism>
<gene>
    <name evidence="1" type="ORF">UFOPK1683_00821</name>
</gene>